<evidence type="ECO:0000313" key="10">
    <source>
        <dbReference type="Proteomes" id="UP000516018"/>
    </source>
</evidence>
<evidence type="ECO:0000256" key="5">
    <source>
        <dbReference type="ARBA" id="ARBA00022989"/>
    </source>
</evidence>
<feature type="transmembrane region" description="Helical" evidence="7">
    <location>
        <begin position="133"/>
        <end position="154"/>
    </location>
</feature>
<dbReference type="Proteomes" id="UP000516018">
    <property type="component" value="Chromosome"/>
</dbReference>
<sequence>MLTIILIAVTAVVSWLAFERPPLLQRLILWPPAIDRYKQYDRLLTHGFIHADWSHLLFNMITLFFFGRVVEGFMARYIGSLGYALFYLSAIVIAILPTYMRHRHDARYSSLGASGGVSAVLFASILLDPWMWILAPLPVPGFLYGIGYVAYSFWKDRQGGGNVNHSAHLSGAVYGVLFMLLMEPDVLPHFIQALQSPRLP</sequence>
<keyword evidence="10" id="KW-1185">Reference proteome</keyword>
<dbReference type="InterPro" id="IPR035952">
    <property type="entry name" value="Rhomboid-like_sf"/>
</dbReference>
<dbReference type="PANTHER" id="PTHR43066">
    <property type="entry name" value="RHOMBOID-RELATED PROTEIN"/>
    <property type="match status" value="1"/>
</dbReference>
<evidence type="ECO:0000256" key="7">
    <source>
        <dbReference type="SAM" id="Phobius"/>
    </source>
</evidence>
<accession>A0A7H0FXZ5</accession>
<dbReference type="Pfam" id="PF01694">
    <property type="entry name" value="Rhomboid"/>
    <property type="match status" value="1"/>
</dbReference>
<keyword evidence="9" id="KW-0378">Hydrolase</keyword>
<dbReference type="GO" id="GO:0016020">
    <property type="term" value="C:membrane"/>
    <property type="evidence" value="ECO:0007669"/>
    <property type="project" value="UniProtKB-SubCell"/>
</dbReference>
<evidence type="ECO:0000256" key="2">
    <source>
        <dbReference type="ARBA" id="ARBA00022475"/>
    </source>
</evidence>
<keyword evidence="9" id="KW-0645">Protease</keyword>
<dbReference type="EMBL" id="CP060820">
    <property type="protein sequence ID" value="QNP40911.1"/>
    <property type="molecule type" value="Genomic_DNA"/>
</dbReference>
<name>A0A7H0FXZ5_9GAMM</name>
<proteinExistence type="predicted"/>
<dbReference type="GO" id="GO:0006508">
    <property type="term" value="P:proteolysis"/>
    <property type="evidence" value="ECO:0007669"/>
    <property type="project" value="UniProtKB-KW"/>
</dbReference>
<dbReference type="GO" id="GO:0004252">
    <property type="term" value="F:serine-type endopeptidase activity"/>
    <property type="evidence" value="ECO:0007669"/>
    <property type="project" value="InterPro"/>
</dbReference>
<evidence type="ECO:0000313" key="9">
    <source>
        <dbReference type="EMBL" id="QNP40911.1"/>
    </source>
</evidence>
<evidence type="ECO:0000256" key="6">
    <source>
        <dbReference type="ARBA" id="ARBA00023136"/>
    </source>
</evidence>
<comment type="subcellular location">
    <subcellularLocation>
        <location evidence="1">Membrane</location>
        <topology evidence="1">Multi-pass membrane protein</topology>
    </subcellularLocation>
</comment>
<dbReference type="RefSeq" id="WP_187712349.1">
    <property type="nucleotide sequence ID" value="NZ_CP060820.1"/>
</dbReference>
<evidence type="ECO:0000259" key="8">
    <source>
        <dbReference type="Pfam" id="PF01694"/>
    </source>
</evidence>
<keyword evidence="3" id="KW-0997">Cell inner membrane</keyword>
<keyword evidence="5 7" id="KW-1133">Transmembrane helix</keyword>
<evidence type="ECO:0000256" key="4">
    <source>
        <dbReference type="ARBA" id="ARBA00022692"/>
    </source>
</evidence>
<organism evidence="9 10">
    <name type="scientific">Agrilutibacter terrestris</name>
    <dbReference type="NCBI Taxonomy" id="2865112"/>
    <lineage>
        <taxon>Bacteria</taxon>
        <taxon>Pseudomonadati</taxon>
        <taxon>Pseudomonadota</taxon>
        <taxon>Gammaproteobacteria</taxon>
        <taxon>Lysobacterales</taxon>
        <taxon>Lysobacteraceae</taxon>
        <taxon>Agrilutibacter</taxon>
    </lineage>
</organism>
<dbReference type="SUPFAM" id="SSF144091">
    <property type="entry name" value="Rhomboid-like"/>
    <property type="match status" value="1"/>
</dbReference>
<dbReference type="InterPro" id="IPR022764">
    <property type="entry name" value="Peptidase_S54_rhomboid_dom"/>
</dbReference>
<keyword evidence="2" id="KW-1003">Cell membrane</keyword>
<protein>
    <submittedName>
        <fullName evidence="9">Rhomboid family intramembrane serine protease</fullName>
    </submittedName>
</protein>
<feature type="transmembrane region" description="Helical" evidence="7">
    <location>
        <begin position="74"/>
        <end position="96"/>
    </location>
</feature>
<keyword evidence="6 7" id="KW-0472">Membrane</keyword>
<feature type="transmembrane region" description="Helical" evidence="7">
    <location>
        <begin position="166"/>
        <end position="182"/>
    </location>
</feature>
<evidence type="ECO:0000256" key="3">
    <source>
        <dbReference type="ARBA" id="ARBA00022519"/>
    </source>
</evidence>
<reference evidence="9 10" key="1">
    <citation type="submission" date="2020-08" db="EMBL/GenBank/DDBJ databases">
        <title>Lysobacter sp. II4 sp. nov., isolated from soil.</title>
        <authorList>
            <person name="Woo C.Y."/>
            <person name="Kim J."/>
        </authorList>
    </citation>
    <scope>NUCLEOTIDE SEQUENCE [LARGE SCALE GENOMIC DNA]</scope>
    <source>
        <strain evidence="9 10">II4</strain>
    </source>
</reference>
<feature type="domain" description="Peptidase S54 rhomboid" evidence="8">
    <location>
        <begin position="39"/>
        <end position="181"/>
    </location>
</feature>
<evidence type="ECO:0000256" key="1">
    <source>
        <dbReference type="ARBA" id="ARBA00004141"/>
    </source>
</evidence>
<gene>
    <name evidence="9" type="ORF">H8B22_01240</name>
</gene>
<dbReference type="KEGG" id="lsx:H8B22_01240"/>
<dbReference type="Gene3D" id="1.20.1540.10">
    <property type="entry name" value="Rhomboid-like"/>
    <property type="match status" value="1"/>
</dbReference>
<dbReference type="PANTHER" id="PTHR43066:SF26">
    <property type="entry name" value="RHOMBOID PROTEASE GLPG"/>
    <property type="match status" value="1"/>
</dbReference>
<feature type="transmembrane region" description="Helical" evidence="7">
    <location>
        <begin position="108"/>
        <end position="127"/>
    </location>
</feature>
<keyword evidence="4 7" id="KW-0812">Transmembrane</keyword>
<dbReference type="AlphaFoldDB" id="A0A7H0FXZ5"/>